<reference evidence="3" key="1">
    <citation type="submission" date="2016-06" db="UniProtKB">
        <authorList>
            <consortium name="WormBaseParasite"/>
        </authorList>
    </citation>
    <scope>IDENTIFICATION</scope>
</reference>
<organism evidence="3">
    <name type="scientific">Schistosoma curassoni</name>
    <dbReference type="NCBI Taxonomy" id="6186"/>
    <lineage>
        <taxon>Eukaryota</taxon>
        <taxon>Metazoa</taxon>
        <taxon>Spiralia</taxon>
        <taxon>Lophotrochozoa</taxon>
        <taxon>Platyhelminthes</taxon>
        <taxon>Trematoda</taxon>
        <taxon>Digenea</taxon>
        <taxon>Strigeidida</taxon>
        <taxon>Schistosomatoidea</taxon>
        <taxon>Schistosomatidae</taxon>
        <taxon>Schistosoma</taxon>
    </lineage>
</organism>
<evidence type="ECO:0000313" key="1">
    <source>
        <dbReference type="EMBL" id="VDP65673.1"/>
    </source>
</evidence>
<gene>
    <name evidence="1" type="ORF">SCUD_LOCUS18395</name>
</gene>
<reference evidence="1 2" key="2">
    <citation type="submission" date="2018-11" db="EMBL/GenBank/DDBJ databases">
        <authorList>
            <consortium name="Pathogen Informatics"/>
        </authorList>
    </citation>
    <scope>NUCLEOTIDE SEQUENCE [LARGE SCALE GENOMIC DNA]</scope>
    <source>
        <strain evidence="1">Dakar</strain>
        <strain evidence="2">Dakar, Senegal</strain>
    </source>
</reference>
<proteinExistence type="predicted"/>
<sequence length="84" mass="8881">MGLFALACKKNDGGSNDNKCTDWEEYFSVVSAAAGPVKHLTVVDGNVKSPLTLTSNAVPLDIDIGSHTPLVEIEDPDKAVTVPR</sequence>
<dbReference type="WBParaSite" id="SCUD_0001839801-mRNA-1">
    <property type="protein sequence ID" value="SCUD_0001839801-mRNA-1"/>
    <property type="gene ID" value="SCUD_0001839801"/>
</dbReference>
<protein>
    <submittedName>
        <fullName evidence="3">Lipoprotein</fullName>
    </submittedName>
</protein>
<dbReference type="Proteomes" id="UP000279833">
    <property type="component" value="Unassembled WGS sequence"/>
</dbReference>
<keyword evidence="2" id="KW-1185">Reference proteome</keyword>
<name>A0A183KTK5_9TREM</name>
<dbReference type="AlphaFoldDB" id="A0A183KTK5"/>
<dbReference type="EMBL" id="UZAK01040965">
    <property type="protein sequence ID" value="VDP65673.1"/>
    <property type="molecule type" value="Genomic_DNA"/>
</dbReference>
<evidence type="ECO:0000313" key="2">
    <source>
        <dbReference type="Proteomes" id="UP000279833"/>
    </source>
</evidence>
<accession>A0A183KTK5</accession>
<evidence type="ECO:0000313" key="3">
    <source>
        <dbReference type="WBParaSite" id="SCUD_0001839801-mRNA-1"/>
    </source>
</evidence>